<gene>
    <name evidence="1" type="ORF">VKT23_012738</name>
</gene>
<dbReference type="EMBL" id="JBANRG010000032">
    <property type="protein sequence ID" value="KAK7451063.1"/>
    <property type="molecule type" value="Genomic_DNA"/>
</dbReference>
<dbReference type="Proteomes" id="UP001498398">
    <property type="component" value="Unassembled WGS sequence"/>
</dbReference>
<name>A0ABR1J5K2_9AGAR</name>
<sequence>MLEKYRIPFLLLRVADMRYVTRGPGSQATALSLYAELGKMISDSNYTKWLSQLAHTVKEQTEDMLVKYKSAQHFTPAQLWIPGTSHDSLPQCCIQELIDDLKTRWKAIERGDSAAMSKVFDFDFSVTTVPIQKGPFDEVVLREICDSDVQPGGTVVDVWDALLVLQCTVKVSLAEKRCPSPKLTASLTGIRLSP</sequence>
<evidence type="ECO:0000313" key="2">
    <source>
        <dbReference type="Proteomes" id="UP001498398"/>
    </source>
</evidence>
<organism evidence="1 2">
    <name type="scientific">Marasmiellus scandens</name>
    <dbReference type="NCBI Taxonomy" id="2682957"/>
    <lineage>
        <taxon>Eukaryota</taxon>
        <taxon>Fungi</taxon>
        <taxon>Dikarya</taxon>
        <taxon>Basidiomycota</taxon>
        <taxon>Agaricomycotina</taxon>
        <taxon>Agaricomycetes</taxon>
        <taxon>Agaricomycetidae</taxon>
        <taxon>Agaricales</taxon>
        <taxon>Marasmiineae</taxon>
        <taxon>Omphalotaceae</taxon>
        <taxon>Marasmiellus</taxon>
    </lineage>
</organism>
<evidence type="ECO:0000313" key="1">
    <source>
        <dbReference type="EMBL" id="KAK7451063.1"/>
    </source>
</evidence>
<proteinExistence type="predicted"/>
<comment type="caution">
    <text evidence="1">The sequence shown here is derived from an EMBL/GenBank/DDBJ whole genome shotgun (WGS) entry which is preliminary data.</text>
</comment>
<accession>A0ABR1J5K2</accession>
<reference evidence="1 2" key="1">
    <citation type="submission" date="2024-01" db="EMBL/GenBank/DDBJ databases">
        <title>A draft genome for the cacao thread blight pathogen Marasmiellus scandens.</title>
        <authorList>
            <person name="Baruah I.K."/>
            <person name="Leung J."/>
            <person name="Bukari Y."/>
            <person name="Amoako-Attah I."/>
            <person name="Meinhardt L.W."/>
            <person name="Bailey B.A."/>
            <person name="Cohen S.P."/>
        </authorList>
    </citation>
    <scope>NUCLEOTIDE SEQUENCE [LARGE SCALE GENOMIC DNA]</scope>
    <source>
        <strain evidence="1 2">GH-19</strain>
    </source>
</reference>
<keyword evidence="2" id="KW-1185">Reference proteome</keyword>
<protein>
    <submittedName>
        <fullName evidence="1">Uncharacterized protein</fullName>
    </submittedName>
</protein>